<feature type="transmembrane region" description="Helical" evidence="7">
    <location>
        <begin position="82"/>
        <end position="106"/>
    </location>
</feature>
<evidence type="ECO:0000256" key="3">
    <source>
        <dbReference type="ARBA" id="ARBA00022692"/>
    </source>
</evidence>
<dbReference type="GeneID" id="27797436"/>
<dbReference type="GO" id="GO:0015141">
    <property type="term" value="F:succinate transmembrane transporter activity"/>
    <property type="evidence" value="ECO:0007669"/>
    <property type="project" value="TreeGrafter"/>
</dbReference>
<accession>A0A6J5K3U1</accession>
<dbReference type="InterPro" id="IPR036458">
    <property type="entry name" value="Na:dicarbo_symporter_sf"/>
</dbReference>
<evidence type="ECO:0000256" key="4">
    <source>
        <dbReference type="ARBA" id="ARBA00022847"/>
    </source>
</evidence>
<proteinExistence type="predicted"/>
<keyword evidence="5 7" id="KW-1133">Transmembrane helix</keyword>
<dbReference type="GO" id="GO:0005886">
    <property type="term" value="C:plasma membrane"/>
    <property type="evidence" value="ECO:0007669"/>
    <property type="project" value="TreeGrafter"/>
</dbReference>
<dbReference type="RefSeq" id="WP_051156750.1">
    <property type="nucleotide sequence ID" value="NZ_CADILN010000002.1"/>
</dbReference>
<dbReference type="SUPFAM" id="SSF118215">
    <property type="entry name" value="Proton glutamate symport protein"/>
    <property type="match status" value="1"/>
</dbReference>
<dbReference type="GO" id="GO:0015138">
    <property type="term" value="F:fumarate transmembrane transporter activity"/>
    <property type="evidence" value="ECO:0007669"/>
    <property type="project" value="TreeGrafter"/>
</dbReference>
<evidence type="ECO:0000256" key="1">
    <source>
        <dbReference type="ARBA" id="ARBA00004141"/>
    </source>
</evidence>
<dbReference type="PANTHER" id="PTHR42865">
    <property type="entry name" value="PROTON/GLUTAMATE-ASPARTATE SYMPORTER"/>
    <property type="match status" value="1"/>
</dbReference>
<dbReference type="Proteomes" id="UP000494102">
    <property type="component" value="Unassembled WGS sequence"/>
</dbReference>
<dbReference type="PANTHER" id="PTHR42865:SF1">
    <property type="entry name" value="AEROBIC C4-DICARBOXYLATE TRANSPORT PROTEIN"/>
    <property type="match status" value="1"/>
</dbReference>
<evidence type="ECO:0000313" key="9">
    <source>
        <dbReference type="Proteomes" id="UP000494102"/>
    </source>
</evidence>
<sequence>MSLSERIRSRQQHPWKYVGNQVADEIKRTMNTPSLVSVARAKSILLLRRQHFQVLVAILLGGGLGYVEPKFAVQLKPIGDTFISLIRMLMGPIVFCTVVCGIAGMGDVKKLGRVSAKTLLYFELVSTLSLVVGLVGGHLLRPGIGYRLTSASLDVSDIAQYASGAHKQNAVDILKHVVPETFASAFVGGNLLQVLLVSVIAGAALVTIGERGRMVSDLVLQP</sequence>
<dbReference type="GO" id="GO:0015366">
    <property type="term" value="F:malate:proton symporter activity"/>
    <property type="evidence" value="ECO:0007669"/>
    <property type="project" value="TreeGrafter"/>
</dbReference>
<gene>
    <name evidence="8" type="primary">dctA_3</name>
    <name evidence="8" type="ORF">LMG9964_02450</name>
</gene>
<feature type="transmembrane region" description="Helical" evidence="7">
    <location>
        <begin position="118"/>
        <end position="140"/>
    </location>
</feature>
<evidence type="ECO:0000256" key="2">
    <source>
        <dbReference type="ARBA" id="ARBA00022448"/>
    </source>
</evidence>
<dbReference type="PROSITE" id="PS00713">
    <property type="entry name" value="NA_DICARBOXYL_SYMP_1"/>
    <property type="match status" value="1"/>
</dbReference>
<dbReference type="InterPro" id="IPR018107">
    <property type="entry name" value="Na-dicarboxylate_symporter_CS"/>
</dbReference>
<reference evidence="8 9" key="1">
    <citation type="submission" date="2020-04" db="EMBL/GenBank/DDBJ databases">
        <authorList>
            <person name="De Canck E."/>
        </authorList>
    </citation>
    <scope>NUCLEOTIDE SEQUENCE [LARGE SCALE GENOMIC DNA]</scope>
    <source>
        <strain evidence="8 9">LMG 9964</strain>
    </source>
</reference>
<feature type="transmembrane region" description="Helical" evidence="7">
    <location>
        <begin position="182"/>
        <end position="206"/>
    </location>
</feature>
<keyword evidence="6 7" id="KW-0472">Membrane</keyword>
<dbReference type="EMBL" id="CADILN010000002">
    <property type="protein sequence ID" value="CAB4048809.1"/>
    <property type="molecule type" value="Genomic_DNA"/>
</dbReference>
<organism evidence="8 9">
    <name type="scientific">Paraburkholderia phenoliruptrix</name>
    <dbReference type="NCBI Taxonomy" id="252970"/>
    <lineage>
        <taxon>Bacteria</taxon>
        <taxon>Pseudomonadati</taxon>
        <taxon>Pseudomonadota</taxon>
        <taxon>Betaproteobacteria</taxon>
        <taxon>Burkholderiales</taxon>
        <taxon>Burkholderiaceae</taxon>
        <taxon>Paraburkholderia</taxon>
    </lineage>
</organism>
<dbReference type="InterPro" id="IPR001991">
    <property type="entry name" value="Na-dicarboxylate_symporter"/>
</dbReference>
<dbReference type="Pfam" id="PF00375">
    <property type="entry name" value="SDF"/>
    <property type="match status" value="1"/>
</dbReference>
<comment type="subcellular location">
    <subcellularLocation>
        <location evidence="1">Membrane</location>
        <topology evidence="1">Multi-pass membrane protein</topology>
    </subcellularLocation>
</comment>
<keyword evidence="4" id="KW-0769">Symport</keyword>
<dbReference type="AlphaFoldDB" id="A0A6J5K3U1"/>
<evidence type="ECO:0000256" key="7">
    <source>
        <dbReference type="SAM" id="Phobius"/>
    </source>
</evidence>
<feature type="transmembrane region" description="Helical" evidence="7">
    <location>
        <begin position="50"/>
        <end position="67"/>
    </location>
</feature>
<evidence type="ECO:0000256" key="5">
    <source>
        <dbReference type="ARBA" id="ARBA00022989"/>
    </source>
</evidence>
<name>A0A6J5K3U1_9BURK</name>
<keyword evidence="3 7" id="KW-0812">Transmembrane</keyword>
<dbReference type="GO" id="GO:0070778">
    <property type="term" value="P:L-aspartate transmembrane transport"/>
    <property type="evidence" value="ECO:0007669"/>
    <property type="project" value="TreeGrafter"/>
</dbReference>
<evidence type="ECO:0000313" key="8">
    <source>
        <dbReference type="EMBL" id="CAB4048809.1"/>
    </source>
</evidence>
<keyword evidence="2" id="KW-0813">Transport</keyword>
<evidence type="ECO:0000256" key="6">
    <source>
        <dbReference type="ARBA" id="ARBA00023136"/>
    </source>
</evidence>
<dbReference type="Gene3D" id="1.10.3860.10">
    <property type="entry name" value="Sodium:dicarboxylate symporter"/>
    <property type="match status" value="1"/>
</dbReference>
<protein>
    <submittedName>
        <fullName evidence="8">C4-dicarboxylate transport protein</fullName>
    </submittedName>
</protein>
<dbReference type="PRINTS" id="PR00173">
    <property type="entry name" value="EDTRNSPORT"/>
</dbReference>